<dbReference type="InterPro" id="IPR000843">
    <property type="entry name" value="HTH_LacI"/>
</dbReference>
<dbReference type="GO" id="GO:0000976">
    <property type="term" value="F:transcription cis-regulatory region binding"/>
    <property type="evidence" value="ECO:0007669"/>
    <property type="project" value="TreeGrafter"/>
</dbReference>
<dbReference type="PANTHER" id="PTHR30146">
    <property type="entry name" value="LACI-RELATED TRANSCRIPTIONAL REPRESSOR"/>
    <property type="match status" value="1"/>
</dbReference>
<protein>
    <submittedName>
        <fullName evidence="5">LacI family transcriptional regulator</fullName>
    </submittedName>
</protein>
<reference evidence="5 6" key="1">
    <citation type="submission" date="2020-07" db="EMBL/GenBank/DDBJ databases">
        <title>Sequencing the genomes of 1000 actinobacteria strains.</title>
        <authorList>
            <person name="Klenk H.-P."/>
        </authorList>
    </citation>
    <scope>NUCLEOTIDE SEQUENCE [LARGE SCALE GENOMIC DNA]</scope>
    <source>
        <strain evidence="5 6">DSM 103833</strain>
    </source>
</reference>
<dbReference type="AlphaFoldDB" id="A0A853C1J6"/>
<name>A0A853C1J6_9ACTN</name>
<evidence type="ECO:0000256" key="1">
    <source>
        <dbReference type="ARBA" id="ARBA00023015"/>
    </source>
</evidence>
<dbReference type="PANTHER" id="PTHR30146:SF153">
    <property type="entry name" value="LACTOSE OPERON REPRESSOR"/>
    <property type="match status" value="1"/>
</dbReference>
<organism evidence="5 6">
    <name type="scientific">Nocardioides thalensis</name>
    <dbReference type="NCBI Taxonomy" id="1914755"/>
    <lineage>
        <taxon>Bacteria</taxon>
        <taxon>Bacillati</taxon>
        <taxon>Actinomycetota</taxon>
        <taxon>Actinomycetes</taxon>
        <taxon>Propionibacteriales</taxon>
        <taxon>Nocardioidaceae</taxon>
        <taxon>Nocardioides</taxon>
    </lineage>
</organism>
<dbReference type="GO" id="GO:0003700">
    <property type="term" value="F:DNA-binding transcription factor activity"/>
    <property type="evidence" value="ECO:0007669"/>
    <property type="project" value="TreeGrafter"/>
</dbReference>
<keyword evidence="2" id="KW-0238">DNA-binding</keyword>
<dbReference type="Gene3D" id="1.10.260.40">
    <property type="entry name" value="lambda repressor-like DNA-binding domains"/>
    <property type="match status" value="1"/>
</dbReference>
<gene>
    <name evidence="5" type="ORF">HNR19_001290</name>
</gene>
<evidence type="ECO:0000259" key="4">
    <source>
        <dbReference type="PROSITE" id="PS50932"/>
    </source>
</evidence>
<evidence type="ECO:0000256" key="2">
    <source>
        <dbReference type="ARBA" id="ARBA00023125"/>
    </source>
</evidence>
<dbReference type="CDD" id="cd06296">
    <property type="entry name" value="PBP1_CatR-like"/>
    <property type="match status" value="1"/>
</dbReference>
<dbReference type="Proteomes" id="UP000530424">
    <property type="component" value="Unassembled WGS sequence"/>
</dbReference>
<evidence type="ECO:0000256" key="3">
    <source>
        <dbReference type="ARBA" id="ARBA00023163"/>
    </source>
</evidence>
<keyword evidence="6" id="KW-1185">Reference proteome</keyword>
<dbReference type="PROSITE" id="PS50932">
    <property type="entry name" value="HTH_LACI_2"/>
    <property type="match status" value="1"/>
</dbReference>
<feature type="domain" description="HTH lacI-type" evidence="4">
    <location>
        <begin position="9"/>
        <end position="61"/>
    </location>
</feature>
<evidence type="ECO:0000313" key="6">
    <source>
        <dbReference type="Proteomes" id="UP000530424"/>
    </source>
</evidence>
<evidence type="ECO:0000313" key="5">
    <source>
        <dbReference type="EMBL" id="NYJ00592.1"/>
    </source>
</evidence>
<proteinExistence type="predicted"/>
<accession>A0A853C1J6</accession>
<keyword evidence="3" id="KW-0804">Transcription</keyword>
<dbReference type="InterPro" id="IPR028082">
    <property type="entry name" value="Peripla_BP_I"/>
</dbReference>
<dbReference type="SUPFAM" id="SSF47413">
    <property type="entry name" value="lambda repressor-like DNA-binding domains"/>
    <property type="match status" value="1"/>
</dbReference>
<dbReference type="InterPro" id="IPR046335">
    <property type="entry name" value="LacI/GalR-like_sensor"/>
</dbReference>
<dbReference type="InterPro" id="IPR010982">
    <property type="entry name" value="Lambda_DNA-bd_dom_sf"/>
</dbReference>
<dbReference type="RefSeq" id="WP_179667159.1">
    <property type="nucleotide sequence ID" value="NZ_JACCFP010000001.1"/>
</dbReference>
<dbReference type="SMART" id="SM00354">
    <property type="entry name" value="HTH_LACI"/>
    <property type="match status" value="1"/>
</dbReference>
<dbReference type="CDD" id="cd01392">
    <property type="entry name" value="HTH_LacI"/>
    <property type="match status" value="1"/>
</dbReference>
<keyword evidence="1" id="KW-0805">Transcription regulation</keyword>
<dbReference type="Gene3D" id="3.40.50.2300">
    <property type="match status" value="2"/>
</dbReference>
<dbReference type="SUPFAM" id="SSF53822">
    <property type="entry name" value="Periplasmic binding protein-like I"/>
    <property type="match status" value="1"/>
</dbReference>
<comment type="caution">
    <text evidence="5">The sequence shown here is derived from an EMBL/GenBank/DDBJ whole genome shotgun (WGS) entry which is preliminary data.</text>
</comment>
<dbReference type="Pfam" id="PF13377">
    <property type="entry name" value="Peripla_BP_3"/>
    <property type="match status" value="1"/>
</dbReference>
<dbReference type="Pfam" id="PF00356">
    <property type="entry name" value="LacI"/>
    <property type="match status" value="1"/>
</dbReference>
<dbReference type="EMBL" id="JACCFP010000001">
    <property type="protein sequence ID" value="NYJ00592.1"/>
    <property type="molecule type" value="Genomic_DNA"/>
</dbReference>
<sequence length="334" mass="36042">MASRAESPATLARIAAEAGVSLPTVSKVVNGRSDVSPATRKRVQELLDRYEYLPVRQRSRRHDALTADLVFTHLDSPWAVEIMRGVMESGLDVVVSTMKDPGGTPWSDRVARAGRGGAILVTSHLTAHDRKILARAHLPLVQIDPVDLPSPDMPSVGATNWAGGLSATRHLISLGHRRIGMVGGPEDFLCSRARIDGYRAALDGAEIPHDPTLVRHGDFHHEGGYQQALELLEREDRPTAIFAGSDEQAMGAIEAARTLGLSVPGDVSIVGFDDLPVARWASPPLTTVRQPLSDMGREAGRMLAQLIREESLDNHRVELATSLVVRSSTAAPRA</sequence>